<evidence type="ECO:0000313" key="2">
    <source>
        <dbReference type="Proteomes" id="UP000054549"/>
    </source>
</evidence>
<dbReference type="AlphaFoldDB" id="A0A0C2X7A1"/>
<gene>
    <name evidence="1" type="ORF">M378DRAFT_163088</name>
</gene>
<organism evidence="1 2">
    <name type="scientific">Amanita muscaria (strain Koide BX008)</name>
    <dbReference type="NCBI Taxonomy" id="946122"/>
    <lineage>
        <taxon>Eukaryota</taxon>
        <taxon>Fungi</taxon>
        <taxon>Dikarya</taxon>
        <taxon>Basidiomycota</taxon>
        <taxon>Agaricomycotina</taxon>
        <taxon>Agaricomycetes</taxon>
        <taxon>Agaricomycetidae</taxon>
        <taxon>Agaricales</taxon>
        <taxon>Pluteineae</taxon>
        <taxon>Amanitaceae</taxon>
        <taxon>Amanita</taxon>
    </lineage>
</organism>
<keyword evidence="2" id="KW-1185">Reference proteome</keyword>
<dbReference type="HOGENOM" id="CLU_134340_0_0_1"/>
<sequence>MAVTRVALHSKAFPDKYLRMDGQGVVKFVGSGGGKVNTQTFIGTFETFILEPQSNGTVSFRSTVFNDVYLRLDGANVKQGDDLPNGGGVVNCQFGSLTSEKFKIVQKKPVNPNQYAGIVGIESNEFPGRFLRVNGAKDEVNVQGVMGSFEEWEILVVG</sequence>
<name>A0A0C2X7A1_AMAMK</name>
<evidence type="ECO:0000313" key="1">
    <source>
        <dbReference type="EMBL" id="KIL64618.1"/>
    </source>
</evidence>
<dbReference type="Proteomes" id="UP000054549">
    <property type="component" value="Unassembled WGS sequence"/>
</dbReference>
<accession>A0A0C2X7A1</accession>
<dbReference type="CDD" id="cd00257">
    <property type="entry name" value="beta-trefoil_FSCN-like"/>
    <property type="match status" value="1"/>
</dbReference>
<reference evidence="1 2" key="1">
    <citation type="submission" date="2014-04" db="EMBL/GenBank/DDBJ databases">
        <title>Evolutionary Origins and Diversification of the Mycorrhizal Mutualists.</title>
        <authorList>
            <consortium name="DOE Joint Genome Institute"/>
            <consortium name="Mycorrhizal Genomics Consortium"/>
            <person name="Kohler A."/>
            <person name="Kuo A."/>
            <person name="Nagy L.G."/>
            <person name="Floudas D."/>
            <person name="Copeland A."/>
            <person name="Barry K.W."/>
            <person name="Cichocki N."/>
            <person name="Veneault-Fourrey C."/>
            <person name="LaButti K."/>
            <person name="Lindquist E.A."/>
            <person name="Lipzen A."/>
            <person name="Lundell T."/>
            <person name="Morin E."/>
            <person name="Murat C."/>
            <person name="Riley R."/>
            <person name="Ohm R."/>
            <person name="Sun H."/>
            <person name="Tunlid A."/>
            <person name="Henrissat B."/>
            <person name="Grigoriev I.V."/>
            <person name="Hibbett D.S."/>
            <person name="Martin F."/>
        </authorList>
    </citation>
    <scope>NUCLEOTIDE SEQUENCE [LARGE SCALE GENOMIC DNA]</scope>
    <source>
        <strain evidence="1 2">Koide BX008</strain>
    </source>
</reference>
<dbReference type="InParanoid" id="A0A0C2X7A1"/>
<dbReference type="EMBL" id="KN818248">
    <property type="protein sequence ID" value="KIL64618.1"/>
    <property type="molecule type" value="Genomic_DNA"/>
</dbReference>
<protein>
    <submittedName>
        <fullName evidence="1">Uncharacterized protein</fullName>
    </submittedName>
</protein>
<proteinExistence type="predicted"/>